<evidence type="ECO:0000256" key="4">
    <source>
        <dbReference type="ARBA" id="ARBA00022840"/>
    </source>
</evidence>
<evidence type="ECO:0000313" key="7">
    <source>
        <dbReference type="EMBL" id="KAF0492723.1"/>
    </source>
</evidence>
<dbReference type="InterPro" id="IPR003959">
    <property type="entry name" value="ATPase_AAA_core"/>
</dbReference>
<keyword evidence="2" id="KW-0235">DNA replication</keyword>
<dbReference type="GO" id="GO:0005634">
    <property type="term" value="C:nucleus"/>
    <property type="evidence" value="ECO:0007669"/>
    <property type="project" value="TreeGrafter"/>
</dbReference>
<dbReference type="Proteomes" id="UP000439903">
    <property type="component" value="Unassembled WGS sequence"/>
</dbReference>
<dbReference type="EMBL" id="WTPW01000636">
    <property type="protein sequence ID" value="KAF0492723.1"/>
    <property type="molecule type" value="Genomic_DNA"/>
</dbReference>
<dbReference type="GO" id="GO:0000731">
    <property type="term" value="P:DNA synthesis involved in DNA repair"/>
    <property type="evidence" value="ECO:0007669"/>
    <property type="project" value="TreeGrafter"/>
</dbReference>
<dbReference type="OrthoDB" id="10265467at2759"/>
<dbReference type="Gene3D" id="1.10.8.60">
    <property type="match status" value="1"/>
</dbReference>
<evidence type="ECO:0000256" key="1">
    <source>
        <dbReference type="ARBA" id="ARBA00008959"/>
    </source>
</evidence>
<gene>
    <name evidence="7" type="ORF">F8M41_021569</name>
</gene>
<name>A0A8H4AGM4_GIGMA</name>
<organism evidence="7 8">
    <name type="scientific">Gigaspora margarita</name>
    <dbReference type="NCBI Taxonomy" id="4874"/>
    <lineage>
        <taxon>Eukaryota</taxon>
        <taxon>Fungi</taxon>
        <taxon>Fungi incertae sedis</taxon>
        <taxon>Mucoromycota</taxon>
        <taxon>Glomeromycotina</taxon>
        <taxon>Glomeromycetes</taxon>
        <taxon>Diversisporales</taxon>
        <taxon>Gigasporaceae</taxon>
        <taxon>Gigaspora</taxon>
    </lineage>
</organism>
<dbReference type="Gene3D" id="1.20.272.10">
    <property type="match status" value="1"/>
</dbReference>
<dbReference type="InterPro" id="IPR032423">
    <property type="entry name" value="AAA_assoc_2"/>
</dbReference>
<dbReference type="AlphaFoldDB" id="A0A8H4AGM4"/>
<evidence type="ECO:0000256" key="3">
    <source>
        <dbReference type="ARBA" id="ARBA00022741"/>
    </source>
</evidence>
<feature type="domain" description="AAA+ ATPase" evidence="6">
    <location>
        <begin position="143"/>
        <end position="260"/>
    </location>
</feature>
<dbReference type="Pfam" id="PF12002">
    <property type="entry name" value="MgsA_C"/>
    <property type="match status" value="1"/>
</dbReference>
<dbReference type="PANTHER" id="PTHR13779:SF7">
    <property type="entry name" value="ATPASE WRNIP1"/>
    <property type="match status" value="1"/>
</dbReference>
<dbReference type="GO" id="GO:0005524">
    <property type="term" value="F:ATP binding"/>
    <property type="evidence" value="ECO:0007669"/>
    <property type="project" value="UniProtKB-KW"/>
</dbReference>
<dbReference type="SUPFAM" id="SSF48019">
    <property type="entry name" value="post-AAA+ oligomerization domain-like"/>
    <property type="match status" value="1"/>
</dbReference>
<comment type="caution">
    <text evidence="7">The sequence shown here is derived from an EMBL/GenBank/DDBJ whole genome shotgun (WGS) entry which is preliminary data.</text>
</comment>
<evidence type="ECO:0000256" key="2">
    <source>
        <dbReference type="ARBA" id="ARBA00022705"/>
    </source>
</evidence>
<keyword evidence="4" id="KW-0067">ATP-binding</keyword>
<dbReference type="Gene3D" id="1.10.3710.10">
    <property type="entry name" value="DNA polymerase III clamp loader subunits, C-terminal domain"/>
    <property type="match status" value="1"/>
</dbReference>
<evidence type="ECO:0000313" key="8">
    <source>
        <dbReference type="Proteomes" id="UP000439903"/>
    </source>
</evidence>
<dbReference type="InterPro" id="IPR003593">
    <property type="entry name" value="AAA+_ATPase"/>
</dbReference>
<keyword evidence="3" id="KW-0547">Nucleotide-binding</keyword>
<proteinExistence type="inferred from homology"/>
<dbReference type="CDD" id="cd00009">
    <property type="entry name" value="AAA"/>
    <property type="match status" value="1"/>
</dbReference>
<keyword evidence="8" id="KW-1185">Reference proteome</keyword>
<dbReference type="GO" id="GO:0006271">
    <property type="term" value="P:DNA strand elongation involved in DNA replication"/>
    <property type="evidence" value="ECO:0007669"/>
    <property type="project" value="UniProtKB-ARBA"/>
</dbReference>
<dbReference type="PANTHER" id="PTHR13779">
    <property type="entry name" value="WERNER HELICASE-INTERACTING PROTEIN 1 FAMILY MEMBER"/>
    <property type="match status" value="1"/>
</dbReference>
<dbReference type="GO" id="GO:0016887">
    <property type="term" value="F:ATP hydrolysis activity"/>
    <property type="evidence" value="ECO:0007669"/>
    <property type="project" value="InterPro"/>
</dbReference>
<dbReference type="CDD" id="cd18139">
    <property type="entry name" value="HLD_clamp_RarA"/>
    <property type="match status" value="1"/>
</dbReference>
<dbReference type="GO" id="GO:0017116">
    <property type="term" value="F:single-stranded DNA helicase activity"/>
    <property type="evidence" value="ECO:0007669"/>
    <property type="project" value="TreeGrafter"/>
</dbReference>
<dbReference type="Pfam" id="PF00004">
    <property type="entry name" value="AAA"/>
    <property type="match status" value="1"/>
</dbReference>
<dbReference type="FunFam" id="1.20.272.10:FF:000001">
    <property type="entry name" value="Putative AAA family ATPase"/>
    <property type="match status" value="1"/>
</dbReference>
<reference evidence="7 8" key="1">
    <citation type="journal article" date="2019" name="Environ. Microbiol.">
        <title>At the nexus of three kingdoms: the genome of the mycorrhizal fungus Gigaspora margarita provides insights into plant, endobacterial and fungal interactions.</title>
        <authorList>
            <person name="Venice F."/>
            <person name="Ghignone S."/>
            <person name="Salvioli di Fossalunga A."/>
            <person name="Amselem J."/>
            <person name="Novero M."/>
            <person name="Xianan X."/>
            <person name="Sedzielewska Toro K."/>
            <person name="Morin E."/>
            <person name="Lipzen A."/>
            <person name="Grigoriev I.V."/>
            <person name="Henrissat B."/>
            <person name="Martin F.M."/>
            <person name="Bonfante P."/>
        </authorList>
    </citation>
    <scope>NUCLEOTIDE SEQUENCE [LARGE SCALE GENOMIC DNA]</scope>
    <source>
        <strain evidence="7 8">BEG34</strain>
    </source>
</reference>
<dbReference type="InterPro" id="IPR027417">
    <property type="entry name" value="P-loop_NTPase"/>
</dbReference>
<dbReference type="GO" id="GO:0008047">
    <property type="term" value="F:enzyme activator activity"/>
    <property type="evidence" value="ECO:0007669"/>
    <property type="project" value="TreeGrafter"/>
</dbReference>
<dbReference type="Gene3D" id="3.40.50.300">
    <property type="entry name" value="P-loop containing nucleotide triphosphate hydrolases"/>
    <property type="match status" value="1"/>
</dbReference>
<dbReference type="Pfam" id="PF16193">
    <property type="entry name" value="AAA_assoc_2"/>
    <property type="match status" value="1"/>
</dbReference>
<evidence type="ECO:0000259" key="6">
    <source>
        <dbReference type="SMART" id="SM00382"/>
    </source>
</evidence>
<feature type="compositionally biased region" description="Basic and acidic residues" evidence="5">
    <location>
        <begin position="86"/>
        <end position="95"/>
    </location>
</feature>
<dbReference type="InterPro" id="IPR021886">
    <property type="entry name" value="MgsA_C"/>
</dbReference>
<dbReference type="SUPFAM" id="SSF52540">
    <property type="entry name" value="P-loop containing nucleoside triphosphate hydrolases"/>
    <property type="match status" value="1"/>
</dbReference>
<keyword evidence="7" id="KW-0378">Hydrolase</keyword>
<dbReference type="SMART" id="SM00382">
    <property type="entry name" value="AAA"/>
    <property type="match status" value="1"/>
</dbReference>
<dbReference type="InterPro" id="IPR051314">
    <property type="entry name" value="AAA_ATPase_RarA/MGS1/WRNIP1"/>
</dbReference>
<dbReference type="FunFam" id="3.40.50.300:FF:000137">
    <property type="entry name" value="Replication-associated recombination protein A"/>
    <property type="match status" value="1"/>
</dbReference>
<sequence length="542" mass="61352">MSAEEEVNCPVCGNLIDITIINEHIDNNCSMTITKEPKKLASPVKNDNTTQTTKRKNMLDYWGKPSTEVASPILSKETSKETTISRSKETSDIRPTKQIKTRHTKVNIPLAARVRPKNLDTFVGQKDLIGENGMLRNLILHDKIPSMIFWGPSGTGKTTLARIITKMTQSICKEFSGITHASADIKKAFDEAKNEQKLTGRRTIIFLDEIHRFNKPQQDLFLPYVESGDVTLIGATTENPSFKINSALLSRCKVFTLKKLSPDEIHYILQRAIQDIFQQRKESVESEEAIVQSTSQSSKEHNEVDDDVLRLLAVMSDGDARVALNSLEIALNASCQERRRINKEDIKIVFQKSHLLYDKDGEEHYNIISALHKSMRGSDANASLYWLGRMLIAGEDPLYIARRLIVFASEDVGLADNNALPLATATYQACQFIGMPECEINLAHCVTYLAETQKSVRTYKAYGLVKQTVQSEYTYPVPLHLRNAPTKLMKDFGYGFDYKYNPDYEGPVNQEYLPKELKCKVFLDVYGPTKRDELIEKVKQIE</sequence>
<feature type="region of interest" description="Disordered" evidence="5">
    <location>
        <begin position="74"/>
        <end position="95"/>
    </location>
</feature>
<dbReference type="InterPro" id="IPR008921">
    <property type="entry name" value="DNA_pol3_clamp-load_cplx_C"/>
</dbReference>
<protein>
    <submittedName>
        <fullName evidence="7">P-loop containing nucleoside triphosphate hydrolase protein</fullName>
    </submittedName>
</protein>
<evidence type="ECO:0000256" key="5">
    <source>
        <dbReference type="SAM" id="MobiDB-lite"/>
    </source>
</evidence>
<comment type="similarity">
    <text evidence="1">Belongs to the AAA ATPase family. RarA/MGS1/WRNIP1 subfamily.</text>
</comment>
<dbReference type="GO" id="GO:0003677">
    <property type="term" value="F:DNA binding"/>
    <property type="evidence" value="ECO:0007669"/>
    <property type="project" value="InterPro"/>
</dbReference>
<accession>A0A8H4AGM4</accession>